<dbReference type="EMBL" id="MIKG01000023">
    <property type="protein sequence ID" value="RAO73292.1"/>
    <property type="molecule type" value="Genomic_DNA"/>
</dbReference>
<dbReference type="InterPro" id="IPR021858">
    <property type="entry name" value="Fun_TF"/>
</dbReference>
<protein>
    <recommendedName>
        <fullName evidence="5">Transcription factor domain-containing protein</fullName>
    </recommendedName>
</protein>
<organism evidence="3 4">
    <name type="scientific">Talaromyces amestolkiae</name>
    <dbReference type="NCBI Taxonomy" id="1196081"/>
    <lineage>
        <taxon>Eukaryota</taxon>
        <taxon>Fungi</taxon>
        <taxon>Dikarya</taxon>
        <taxon>Ascomycota</taxon>
        <taxon>Pezizomycotina</taxon>
        <taxon>Eurotiomycetes</taxon>
        <taxon>Eurotiomycetidae</taxon>
        <taxon>Eurotiales</taxon>
        <taxon>Trichocomaceae</taxon>
        <taxon>Talaromyces</taxon>
        <taxon>Talaromyces sect. Talaromyces</taxon>
    </lineage>
</organism>
<comment type="caution">
    <text evidence="3">The sequence shown here is derived from an EMBL/GenBank/DDBJ whole genome shotgun (WGS) entry which is preliminary data.</text>
</comment>
<evidence type="ECO:0008006" key="5">
    <source>
        <dbReference type="Google" id="ProtNLM"/>
    </source>
</evidence>
<dbReference type="RefSeq" id="XP_040737806.1">
    <property type="nucleotide sequence ID" value="XM_040882206.1"/>
</dbReference>
<dbReference type="AlphaFoldDB" id="A0A364LBW3"/>
<reference evidence="3 4" key="1">
    <citation type="journal article" date="2017" name="Biotechnol. Biofuels">
        <title>Differential beta-glucosidase expression as a function of carbon source availability in Talaromyces amestolkiae: a genomic and proteomic approach.</title>
        <authorList>
            <person name="de Eugenio L.I."/>
            <person name="Mendez-Liter J.A."/>
            <person name="Nieto-Dominguez M."/>
            <person name="Alonso L."/>
            <person name="Gil-Munoz J."/>
            <person name="Barriuso J."/>
            <person name="Prieto A."/>
            <person name="Martinez M.J."/>
        </authorList>
    </citation>
    <scope>NUCLEOTIDE SEQUENCE [LARGE SCALE GENOMIC DNA]</scope>
    <source>
        <strain evidence="3 4">CIB</strain>
    </source>
</reference>
<gene>
    <name evidence="3" type="ORF">BHQ10_009304</name>
</gene>
<dbReference type="GO" id="GO:0140662">
    <property type="term" value="F:ATP-dependent protein folding chaperone"/>
    <property type="evidence" value="ECO:0007669"/>
    <property type="project" value="InterPro"/>
</dbReference>
<evidence type="ECO:0000256" key="2">
    <source>
        <dbReference type="ARBA" id="ARBA00022840"/>
    </source>
</evidence>
<accession>A0A364LBW3</accession>
<evidence type="ECO:0000313" key="4">
    <source>
        <dbReference type="Proteomes" id="UP000249363"/>
    </source>
</evidence>
<dbReference type="Gene3D" id="3.30.420.40">
    <property type="match status" value="2"/>
</dbReference>
<dbReference type="Pfam" id="PF11951">
    <property type="entry name" value="Fungal_trans_2"/>
    <property type="match status" value="1"/>
</dbReference>
<sequence length="996" mass="112634">MEYFSSSAVYGLYDFFEYGALQYLVRIIAPRSKLVTRMILALSASEMHKSGLLDNNNSLARRGIDEGLIYYTQALQELMEDISTPTQGDQIDAKLAALIFMIHYELQFTGSIDRMQIHLRGFWALMSSHSMFEGRQANRGQLDSTPQLVLSCQLIGWALYLDIAATTVFGASSSLLKLVLSSDNPALNTARLLRLSRLGDRWLWGQSLPHDDLLAEDELYRAVELGWQVMLTRFTIWDLKSTGKLSDADNIVPSSSILDHLLNLREKYRDVLNKADEATKSQDRWTSNTEILTRFAAFYWASILFHNRTLNEHHHPSSTPQYGLYQEAMSNLIKLLYYRHKLNSDLPKQSRVVWCYFMAAVETRDPVHREWLVERLAEVQDPKPKSDKAIMVIGVDFGTTYSGFATAMAGTKYNDVVVNKSWPNCAGHQEKVPSMISYNMRNPSQRKVTAWGYGTKSSEHTYTWFKLGLGNNQIQEEFDDELLYEGLGSIKCPDNMSYRDLTTDYLRVFYEHMMAKIKTRVGEPTFELLAFHFVLAVPAGWLDEKGGRNIKSCAEEAGFTQREGDTISLIAEPEAAALAAFHSYDSTLESGRIFQSDQLDTNVMIVDMGGGTVDLITYTIKQLKPFSVAEACVGSGAKCGSSTIDRHFQKMMEERFGGTYTTKPSKFIGPKSVFMNEFESLKRRFDMDTDTDVLPLVMDLETSEYYDADDAEVILTSTDLAELFKPVLENVIGLIKEQAVRTKAENEFPISAILLCGGLAESKYIQSQLKTFCQEFIPCAQVIVPPTPWSAICCGAAMRESGKSFISSRRARRSYGTVLLEPFIEDEHGEEDATEHPELGTMVQKMFWHVKRNEKLLSREQYRWLKNATLHVGGKFGYQGVIEIYQSDNVDAPVWKSAKGVRRLGHLPIDLSDLGRVSKRKKQASISYIPGSSNETESVKVEIGQVIRDFMTVEFVARVGSKKVGLASFEYEPIANGEDSEDDNPDYWLHQRFNAE</sequence>
<evidence type="ECO:0000256" key="1">
    <source>
        <dbReference type="ARBA" id="ARBA00022741"/>
    </source>
</evidence>
<keyword evidence="2" id="KW-0067">ATP-binding</keyword>
<proteinExistence type="predicted"/>
<dbReference type="PANTHER" id="PTHR14187:SF81">
    <property type="entry name" value="HSP70 FAMILY PROTEIN (AFU_ORTHOLOGUE AFUA_4G14040)"/>
    <property type="match status" value="1"/>
</dbReference>
<name>A0A364LBW3_TALAM</name>
<dbReference type="Proteomes" id="UP000249363">
    <property type="component" value="Unassembled WGS sequence"/>
</dbReference>
<dbReference type="PANTHER" id="PTHR14187">
    <property type="entry name" value="ALPHA KINASE/ELONGATION FACTOR 2 KINASE"/>
    <property type="match status" value="1"/>
</dbReference>
<dbReference type="InterPro" id="IPR013126">
    <property type="entry name" value="Hsp_70_fam"/>
</dbReference>
<dbReference type="OrthoDB" id="2963168at2759"/>
<dbReference type="InterPro" id="IPR043129">
    <property type="entry name" value="ATPase_NBD"/>
</dbReference>
<dbReference type="GeneID" id="63798518"/>
<dbReference type="GO" id="GO:0005524">
    <property type="term" value="F:ATP binding"/>
    <property type="evidence" value="ECO:0007669"/>
    <property type="project" value="UniProtKB-KW"/>
</dbReference>
<keyword evidence="4" id="KW-1185">Reference proteome</keyword>
<dbReference type="STRING" id="1196081.A0A364LBW3"/>
<keyword evidence="1" id="KW-0547">Nucleotide-binding</keyword>
<evidence type="ECO:0000313" key="3">
    <source>
        <dbReference type="EMBL" id="RAO73292.1"/>
    </source>
</evidence>
<dbReference type="SUPFAM" id="SSF53067">
    <property type="entry name" value="Actin-like ATPase domain"/>
    <property type="match status" value="2"/>
</dbReference>
<dbReference type="CDD" id="cd10170">
    <property type="entry name" value="ASKHA_NBD_HSP70"/>
    <property type="match status" value="1"/>
</dbReference>
<dbReference type="Pfam" id="PF00012">
    <property type="entry name" value="HSP70"/>
    <property type="match status" value="1"/>
</dbReference>